<name>A0A2W4R2T2_9GAMM</name>
<organism evidence="1 2">
    <name type="scientific">Candidatus Methylumidiphilus alinenensis</name>
    <dbReference type="NCBI Taxonomy" id="2202197"/>
    <lineage>
        <taxon>Bacteria</taxon>
        <taxon>Pseudomonadati</taxon>
        <taxon>Pseudomonadota</taxon>
        <taxon>Gammaproteobacteria</taxon>
        <taxon>Methylococcales</taxon>
        <taxon>Candidatus Methylumidiphilus</taxon>
    </lineage>
</organism>
<gene>
    <name evidence="1" type="ORF">DM484_16285</name>
</gene>
<dbReference type="Proteomes" id="UP000249396">
    <property type="component" value="Unassembled WGS sequence"/>
</dbReference>
<protein>
    <submittedName>
        <fullName evidence="1">Uncharacterized protein</fullName>
    </submittedName>
</protein>
<sequence>MLLNRYDESALLTNVNVKEKTTTPNLDAYRGDLVLEEGEIADSLGRRMPPLSFIKQVAMLTGEDKILFVSGFIEKLEYLSLFYDKYSSDTDDSLVAVFYVENIPKPIQVKFHGVHHVLLPMIEGEGTVWNELNEELALEKTDFKGQSAGDKVITVYQTVKTDYHPKYPEVSWEEALAQVVAVKKELRGAV</sequence>
<comment type="caution">
    <text evidence="1">The sequence shown here is derived from an EMBL/GenBank/DDBJ whole genome shotgun (WGS) entry which is preliminary data.</text>
</comment>
<dbReference type="EMBL" id="QJPH01000357">
    <property type="protein sequence ID" value="PZN76609.1"/>
    <property type="molecule type" value="Genomic_DNA"/>
</dbReference>
<evidence type="ECO:0000313" key="2">
    <source>
        <dbReference type="Proteomes" id="UP000249396"/>
    </source>
</evidence>
<evidence type="ECO:0000313" key="1">
    <source>
        <dbReference type="EMBL" id="PZN76609.1"/>
    </source>
</evidence>
<reference evidence="1 2" key="1">
    <citation type="journal article" date="2018" name="Aquat. Microb. Ecol.">
        <title>Gammaproteobacterial methanotrophs dominate.</title>
        <authorList>
            <person name="Rissanen A.J."/>
            <person name="Saarenheimo J."/>
            <person name="Tiirola M."/>
            <person name="Peura S."/>
            <person name="Aalto S.L."/>
            <person name="Karvinen A."/>
            <person name="Nykanen H."/>
        </authorList>
    </citation>
    <scope>NUCLEOTIDE SEQUENCE [LARGE SCALE GENOMIC DNA]</scope>
    <source>
        <strain evidence="1">AMbin10</strain>
    </source>
</reference>
<dbReference type="AlphaFoldDB" id="A0A2W4R2T2"/>
<proteinExistence type="predicted"/>
<accession>A0A2W4R2T2</accession>